<name>A0A1N6G0F4_9BACT</name>
<gene>
    <name evidence="2" type="ORF">SAMN05444394_2872</name>
</gene>
<evidence type="ECO:0000256" key="1">
    <source>
        <dbReference type="SAM" id="Phobius"/>
    </source>
</evidence>
<feature type="transmembrane region" description="Helical" evidence="1">
    <location>
        <begin position="161"/>
        <end position="181"/>
    </location>
</feature>
<dbReference type="AlphaFoldDB" id="A0A1N6G0F4"/>
<dbReference type="STRING" id="226505.SAMN05444394_2872"/>
<feature type="transmembrane region" description="Helical" evidence="1">
    <location>
        <begin position="222"/>
        <end position="239"/>
    </location>
</feature>
<dbReference type="RefSeq" id="WP_074225670.1">
    <property type="nucleotide sequence ID" value="NZ_FSRC01000002.1"/>
</dbReference>
<reference evidence="3" key="1">
    <citation type="submission" date="2016-11" db="EMBL/GenBank/DDBJ databases">
        <authorList>
            <person name="Varghese N."/>
            <person name="Submissions S."/>
        </authorList>
    </citation>
    <scope>NUCLEOTIDE SEQUENCE [LARGE SCALE GENOMIC DNA]</scope>
    <source>
        <strain evidence="3">DSM 15292</strain>
    </source>
</reference>
<evidence type="ECO:0000313" key="3">
    <source>
        <dbReference type="Proteomes" id="UP000185221"/>
    </source>
</evidence>
<feature type="transmembrane region" description="Helical" evidence="1">
    <location>
        <begin position="14"/>
        <end position="33"/>
    </location>
</feature>
<organism evidence="2 3">
    <name type="scientific">Algoriphagus halophilus</name>
    <dbReference type="NCBI Taxonomy" id="226505"/>
    <lineage>
        <taxon>Bacteria</taxon>
        <taxon>Pseudomonadati</taxon>
        <taxon>Bacteroidota</taxon>
        <taxon>Cytophagia</taxon>
        <taxon>Cytophagales</taxon>
        <taxon>Cyclobacteriaceae</taxon>
        <taxon>Algoriphagus</taxon>
    </lineage>
</organism>
<dbReference type="Proteomes" id="UP000185221">
    <property type="component" value="Unassembled WGS sequence"/>
</dbReference>
<dbReference type="OrthoDB" id="822156at2"/>
<feature type="transmembrane region" description="Helical" evidence="1">
    <location>
        <begin position="193"/>
        <end position="210"/>
    </location>
</feature>
<evidence type="ECO:0000313" key="2">
    <source>
        <dbReference type="EMBL" id="SIO00993.1"/>
    </source>
</evidence>
<proteinExistence type="predicted"/>
<dbReference type="EMBL" id="FSRC01000002">
    <property type="protein sequence ID" value="SIO00993.1"/>
    <property type="molecule type" value="Genomic_DNA"/>
</dbReference>
<feature type="transmembrane region" description="Helical" evidence="1">
    <location>
        <begin position="45"/>
        <end position="68"/>
    </location>
</feature>
<accession>A0A1N6G0F4</accession>
<keyword evidence="3" id="KW-1185">Reference proteome</keyword>
<keyword evidence="1" id="KW-0472">Membrane</keyword>
<feature type="transmembrane region" description="Helical" evidence="1">
    <location>
        <begin position="80"/>
        <end position="100"/>
    </location>
</feature>
<protein>
    <submittedName>
        <fullName evidence="2">Uncharacterized protein</fullName>
    </submittedName>
</protein>
<sequence length="254" mass="29164">MKAKESISAIYPNLGYWLMLFIFATFAGFYVTYFSKLTYTFPGIVHIHFAFMGTWMAMAIAQPLLIKYKKISLHRKVGKLSYVVLPLVIITSLLMIRHSYQTQLSLMTENIASGMESMSLEQGLVLLGSYQALPIVYLIWLAIFYTLAIYNKKSPSLHARYMIAAVLTFVGPTFDRILFYLFDMPFILPGIPAEYASFFLIDLILCYLLIKDVRKEKNYMPVAFSLGVYILFQVLYTLVPKTEPFSSLVKFLFS</sequence>
<feature type="transmembrane region" description="Helical" evidence="1">
    <location>
        <begin position="124"/>
        <end position="149"/>
    </location>
</feature>
<keyword evidence="1" id="KW-1133">Transmembrane helix</keyword>
<keyword evidence="1" id="KW-0812">Transmembrane</keyword>